<dbReference type="InterPro" id="IPR013324">
    <property type="entry name" value="RNA_pol_sigma_r3/r4-like"/>
</dbReference>
<evidence type="ECO:0000256" key="1">
    <source>
        <dbReference type="ARBA" id="ARBA00010641"/>
    </source>
</evidence>
<organism evidence="7">
    <name type="scientific">uncultured prokaryote</name>
    <dbReference type="NCBI Taxonomy" id="198431"/>
    <lineage>
        <taxon>unclassified sequences</taxon>
        <taxon>environmental samples</taxon>
    </lineage>
</organism>
<dbReference type="Gene3D" id="1.10.10.10">
    <property type="entry name" value="Winged helix-like DNA-binding domain superfamily/Winged helix DNA-binding domain"/>
    <property type="match status" value="1"/>
</dbReference>
<dbReference type="GO" id="GO:0016987">
    <property type="term" value="F:sigma factor activity"/>
    <property type="evidence" value="ECO:0007669"/>
    <property type="project" value="UniProtKB-KW"/>
</dbReference>
<proteinExistence type="inferred from homology"/>
<feature type="domain" description="RNA polymerase sigma-70 region 2" evidence="5">
    <location>
        <begin position="21"/>
        <end position="89"/>
    </location>
</feature>
<keyword evidence="3" id="KW-0731">Sigma factor</keyword>
<comment type="similarity">
    <text evidence="1">Belongs to the sigma-70 factor family. ECF subfamily.</text>
</comment>
<dbReference type="GO" id="GO:0003677">
    <property type="term" value="F:DNA binding"/>
    <property type="evidence" value="ECO:0007669"/>
    <property type="project" value="InterPro"/>
</dbReference>
<reference evidence="7" key="1">
    <citation type="submission" date="2015-06" db="EMBL/GenBank/DDBJ databases">
        <authorList>
            <person name="Joergensen T."/>
        </authorList>
    </citation>
    <scope>NUCLEOTIDE SEQUENCE</scope>
    <source>
        <strain evidence="7">RGRH0259</strain>
    </source>
</reference>
<evidence type="ECO:0000313" key="7">
    <source>
        <dbReference type="EMBL" id="CRY94469.1"/>
    </source>
</evidence>
<evidence type="ECO:0000259" key="6">
    <source>
        <dbReference type="Pfam" id="PF08281"/>
    </source>
</evidence>
<evidence type="ECO:0000256" key="3">
    <source>
        <dbReference type="ARBA" id="ARBA00023082"/>
    </source>
</evidence>
<dbReference type="InterPro" id="IPR036388">
    <property type="entry name" value="WH-like_DNA-bd_sf"/>
</dbReference>
<keyword evidence="4" id="KW-0804">Transcription</keyword>
<dbReference type="SUPFAM" id="SSF88659">
    <property type="entry name" value="Sigma3 and sigma4 domains of RNA polymerase sigma factors"/>
    <property type="match status" value="1"/>
</dbReference>
<dbReference type="InterPro" id="IPR014284">
    <property type="entry name" value="RNA_pol_sigma-70_dom"/>
</dbReference>
<dbReference type="Gene3D" id="1.10.1740.10">
    <property type="match status" value="1"/>
</dbReference>
<protein>
    <submittedName>
        <fullName evidence="7">Uncharacterized protein</fullName>
    </submittedName>
</protein>
<dbReference type="CDD" id="cd06171">
    <property type="entry name" value="Sigma70_r4"/>
    <property type="match status" value="1"/>
</dbReference>
<dbReference type="AlphaFoldDB" id="A0A0H5PZ73"/>
<dbReference type="PANTHER" id="PTHR43133">
    <property type="entry name" value="RNA POLYMERASE ECF-TYPE SIGMA FACTO"/>
    <property type="match status" value="1"/>
</dbReference>
<dbReference type="Pfam" id="PF04542">
    <property type="entry name" value="Sigma70_r2"/>
    <property type="match status" value="1"/>
</dbReference>
<evidence type="ECO:0000256" key="4">
    <source>
        <dbReference type="ARBA" id="ARBA00023163"/>
    </source>
</evidence>
<accession>A0A0H5PZ73</accession>
<sequence length="181" mass="21284">MNEQELALECGKENNLARKQLYEQYARQLMTLCIRYVGDREMAEDVLHDGFIHIFKTIKQFSYQGQGSLKAWLNRVMINEALGFLRKKNSLVQQEVPMETLPDLTDEDDDLPAIPKKVLMQFIQELPDGYRTVFNLYVFEEKSHKQIGEMLGITEHTSSSQFFRAKKILMKKINDYRKQNQ</sequence>
<dbReference type="NCBIfam" id="TIGR02937">
    <property type="entry name" value="sigma70-ECF"/>
    <property type="match status" value="1"/>
</dbReference>
<dbReference type="Pfam" id="PF08281">
    <property type="entry name" value="Sigma70_r4_2"/>
    <property type="match status" value="1"/>
</dbReference>
<dbReference type="InterPro" id="IPR013325">
    <property type="entry name" value="RNA_pol_sigma_r2"/>
</dbReference>
<dbReference type="InterPro" id="IPR007627">
    <property type="entry name" value="RNA_pol_sigma70_r2"/>
</dbReference>
<reference evidence="7" key="2">
    <citation type="submission" date="2015-07" db="EMBL/GenBank/DDBJ databases">
        <title>Plasmids, circular viruses and viroids from rat gut.</title>
        <authorList>
            <person name="Jorgensen T.J."/>
            <person name="Hansen M.A."/>
            <person name="Xu Z."/>
            <person name="Tabak M.A."/>
            <person name="Sorensen S.J."/>
            <person name="Hansen L.H."/>
        </authorList>
    </citation>
    <scope>NUCLEOTIDE SEQUENCE</scope>
    <source>
        <strain evidence="7">RGRH0259</strain>
    </source>
</reference>
<name>A0A0H5PZ73_9ZZZZ</name>
<keyword evidence="2" id="KW-0805">Transcription regulation</keyword>
<dbReference type="InterPro" id="IPR039425">
    <property type="entry name" value="RNA_pol_sigma-70-like"/>
</dbReference>
<dbReference type="SUPFAM" id="SSF88946">
    <property type="entry name" value="Sigma2 domain of RNA polymerase sigma factors"/>
    <property type="match status" value="1"/>
</dbReference>
<feature type="domain" description="RNA polymerase sigma factor 70 region 4 type 2" evidence="6">
    <location>
        <begin position="119"/>
        <end position="168"/>
    </location>
</feature>
<evidence type="ECO:0000256" key="2">
    <source>
        <dbReference type="ARBA" id="ARBA00023015"/>
    </source>
</evidence>
<dbReference type="GO" id="GO:0006352">
    <property type="term" value="P:DNA-templated transcription initiation"/>
    <property type="evidence" value="ECO:0007669"/>
    <property type="project" value="InterPro"/>
</dbReference>
<dbReference type="InterPro" id="IPR013249">
    <property type="entry name" value="RNA_pol_sigma70_r4_t2"/>
</dbReference>
<dbReference type="EMBL" id="LN852932">
    <property type="protein sequence ID" value="CRY94469.1"/>
    <property type="molecule type" value="Genomic_DNA"/>
</dbReference>
<dbReference type="PANTHER" id="PTHR43133:SF46">
    <property type="entry name" value="RNA POLYMERASE SIGMA-70 FACTOR ECF SUBFAMILY"/>
    <property type="match status" value="1"/>
</dbReference>
<evidence type="ECO:0000259" key="5">
    <source>
        <dbReference type="Pfam" id="PF04542"/>
    </source>
</evidence>